<dbReference type="Gene3D" id="3.10.20.10">
    <property type="match status" value="1"/>
</dbReference>
<gene>
    <name evidence="3 4" type="primary">fdhD</name>
    <name evidence="4" type="ORF">GW590_15575</name>
</gene>
<dbReference type="GO" id="GO:0006777">
    <property type="term" value="P:Mo-molybdopterin cofactor biosynthetic process"/>
    <property type="evidence" value="ECO:0007669"/>
    <property type="project" value="UniProtKB-UniRule"/>
</dbReference>
<keyword evidence="2 3" id="KW-0501">Molybdenum cofactor biosynthesis</keyword>
<dbReference type="GO" id="GO:0016783">
    <property type="term" value="F:sulfurtransferase activity"/>
    <property type="evidence" value="ECO:0007669"/>
    <property type="project" value="InterPro"/>
</dbReference>
<dbReference type="Gene3D" id="3.40.140.10">
    <property type="entry name" value="Cytidine Deaminase, domain 2"/>
    <property type="match status" value="1"/>
</dbReference>
<sequence>MEIILNSPLTQQTPDVSTMPGLQQRLVVQRRNLADSQPDWVAEEVPVALVYNGISHVVMMASPKDFEAFAVGFSLSEGIIESVRDIYGLEVTTNCNGIEVNIELSSRRFAGLKERRRAMAGRTGCGVCGIEQLGDLFRPLAPLPFTQTFTVGHLDHALSQLQSVQPIGQLTGCTHAAAWIDTQGQLLGGCEDVGRHVALDKMLGLKARQPTWQAGAALVSSRASYEMVQKTAMCGIEILFAVSAATSLAVDVAERCNLTLVGFSKPGRATVYTHPQRLVDNI</sequence>
<dbReference type="Proteomes" id="UP000585363">
    <property type="component" value="Unassembled WGS sequence"/>
</dbReference>
<keyword evidence="5" id="KW-1185">Reference proteome</keyword>
<comment type="caution">
    <text evidence="4">The sequence shown here is derived from an EMBL/GenBank/DDBJ whole genome shotgun (WGS) entry which is preliminary data.</text>
</comment>
<evidence type="ECO:0000256" key="2">
    <source>
        <dbReference type="ARBA" id="ARBA00023150"/>
    </source>
</evidence>
<dbReference type="AlphaFoldDB" id="A0A848MN21"/>
<protein>
    <recommendedName>
        <fullName evidence="3">Sulfur carrier protein FdhD</fullName>
    </recommendedName>
</protein>
<dbReference type="PANTHER" id="PTHR30592">
    <property type="entry name" value="FORMATE DEHYDROGENASE"/>
    <property type="match status" value="1"/>
</dbReference>
<comment type="function">
    <text evidence="3">Required for formate dehydrogenase (FDH) activity. Acts as a sulfur carrier protein that transfers sulfur from IscS to the molybdenum cofactor prior to its insertion into FDH.</text>
</comment>
<name>A0A848MN21_9GAMM</name>
<organism evidence="4 5">
    <name type="scientific">Rouxiella aceris</name>
    <dbReference type="NCBI Taxonomy" id="2703884"/>
    <lineage>
        <taxon>Bacteria</taxon>
        <taxon>Pseudomonadati</taxon>
        <taxon>Pseudomonadota</taxon>
        <taxon>Gammaproteobacteria</taxon>
        <taxon>Enterobacterales</taxon>
        <taxon>Yersiniaceae</taxon>
        <taxon>Rouxiella</taxon>
    </lineage>
</organism>
<comment type="similarity">
    <text evidence="3">Belongs to the FdhD family.</text>
</comment>
<dbReference type="PANTHER" id="PTHR30592:SF1">
    <property type="entry name" value="SULFUR CARRIER PROTEIN FDHD"/>
    <property type="match status" value="1"/>
</dbReference>
<comment type="subcellular location">
    <subcellularLocation>
        <location evidence="3">Cytoplasm</location>
    </subcellularLocation>
</comment>
<keyword evidence="1 3" id="KW-0963">Cytoplasm</keyword>
<dbReference type="NCBIfam" id="TIGR00129">
    <property type="entry name" value="fdhD_narQ"/>
    <property type="match status" value="1"/>
</dbReference>
<dbReference type="InterPro" id="IPR003786">
    <property type="entry name" value="FdhD"/>
</dbReference>
<dbReference type="Pfam" id="PF02634">
    <property type="entry name" value="FdhD-NarQ"/>
    <property type="match status" value="1"/>
</dbReference>
<evidence type="ECO:0000313" key="5">
    <source>
        <dbReference type="Proteomes" id="UP000585363"/>
    </source>
</evidence>
<dbReference type="InterPro" id="IPR016193">
    <property type="entry name" value="Cytidine_deaminase-like"/>
</dbReference>
<dbReference type="PIRSF" id="PIRSF015626">
    <property type="entry name" value="FdhD"/>
    <property type="match status" value="1"/>
</dbReference>
<dbReference type="HAMAP" id="MF_00187">
    <property type="entry name" value="FdhD"/>
    <property type="match status" value="1"/>
</dbReference>
<reference evidence="4 5" key="2">
    <citation type="submission" date="2020-06" db="EMBL/GenBank/DDBJ databases">
        <title>Polyphasic characterization of a Rahnella strain isolated from tree sap.</title>
        <authorList>
            <person name="Kim I.S."/>
        </authorList>
    </citation>
    <scope>NUCLEOTIDE SEQUENCE [LARGE SCALE GENOMIC DNA]</scope>
    <source>
        <strain evidence="4 5">SAP-1</strain>
    </source>
</reference>
<keyword evidence="4" id="KW-0808">Transferase</keyword>
<dbReference type="GO" id="GO:0005737">
    <property type="term" value="C:cytoplasm"/>
    <property type="evidence" value="ECO:0007669"/>
    <property type="project" value="UniProtKB-SubCell"/>
</dbReference>
<dbReference type="SUPFAM" id="SSF53927">
    <property type="entry name" value="Cytidine deaminase-like"/>
    <property type="match status" value="1"/>
</dbReference>
<evidence type="ECO:0000256" key="1">
    <source>
        <dbReference type="ARBA" id="ARBA00022490"/>
    </source>
</evidence>
<feature type="binding site" evidence="3">
    <location>
        <begin position="263"/>
        <end position="268"/>
    </location>
    <ligand>
        <name>Mo-bis(molybdopterin guanine dinucleotide)</name>
        <dbReference type="ChEBI" id="CHEBI:60539"/>
    </ligand>
</feature>
<reference evidence="4 5" key="1">
    <citation type="submission" date="2020-01" db="EMBL/GenBank/DDBJ databases">
        <authorList>
            <person name="Lee S.D."/>
        </authorList>
    </citation>
    <scope>NUCLEOTIDE SEQUENCE [LARGE SCALE GENOMIC DNA]</scope>
    <source>
        <strain evidence="4 5">SAP-1</strain>
    </source>
</reference>
<proteinExistence type="inferred from homology"/>
<dbReference type="GO" id="GO:0097163">
    <property type="term" value="F:sulfur carrier activity"/>
    <property type="evidence" value="ECO:0007669"/>
    <property type="project" value="UniProtKB-UniRule"/>
</dbReference>
<evidence type="ECO:0000256" key="3">
    <source>
        <dbReference type="HAMAP-Rule" id="MF_00187"/>
    </source>
</evidence>
<accession>A0A848MN21</accession>
<dbReference type="EMBL" id="JAADJU010000008">
    <property type="protein sequence ID" value="NMP28282.1"/>
    <property type="molecule type" value="Genomic_DNA"/>
</dbReference>
<feature type="active site" description="Cysteine persulfide intermediate" evidence="3">
    <location>
        <position position="125"/>
    </location>
</feature>
<evidence type="ECO:0000313" key="4">
    <source>
        <dbReference type="EMBL" id="NMP28282.1"/>
    </source>
</evidence>